<dbReference type="AlphaFoldDB" id="A0A4R9K9K5"/>
<dbReference type="Gene3D" id="3.40.50.1100">
    <property type="match status" value="2"/>
</dbReference>
<comment type="cofactor">
    <cofactor evidence="1">
        <name>pyridoxal 5'-phosphate</name>
        <dbReference type="ChEBI" id="CHEBI:597326"/>
    </cofactor>
</comment>
<evidence type="ECO:0000256" key="2">
    <source>
        <dbReference type="ARBA" id="ARBA00008639"/>
    </source>
</evidence>
<comment type="caution">
    <text evidence="4">The sequence shown here is derived from an EMBL/GenBank/DDBJ whole genome shotgun (WGS) entry which is preliminary data.</text>
</comment>
<protein>
    <submittedName>
        <fullName evidence="4">1-aminocyclopropane-1-carboxylate deaminase</fullName>
    </submittedName>
</protein>
<proteinExistence type="inferred from homology"/>
<dbReference type="RefSeq" id="WP_135649080.1">
    <property type="nucleotide sequence ID" value="NZ_RQGF01000016.1"/>
</dbReference>
<dbReference type="PIRSF" id="PIRSF006278">
    <property type="entry name" value="ACCD_DCysDesulf"/>
    <property type="match status" value="1"/>
</dbReference>
<dbReference type="InterPro" id="IPR036052">
    <property type="entry name" value="TrpB-like_PALP_sf"/>
</dbReference>
<dbReference type="EMBL" id="RQGF01000016">
    <property type="protein sequence ID" value="TGL62372.1"/>
    <property type="molecule type" value="Genomic_DNA"/>
</dbReference>
<evidence type="ECO:0000256" key="1">
    <source>
        <dbReference type="ARBA" id="ARBA00001933"/>
    </source>
</evidence>
<name>A0A4R9K9K5_9LEPT</name>
<sequence>MEDSVLRLGKTGVDFAFKTDSSELFIKREDRIFFSQGTKIRKLLGIYKSILPKIQDGSVRKIVLQGNLHSNAILAGVLFFRFVGVTTKVLGYSRNPKLITPASILANRFSELELYSSRVEWNKAVEEPTKSPDLQVNPHSGEVILPEFLFCDEALDGLQSLWEEIDPTLYDRIILDVGSGLTWISAILWGKLPVIGISLGLQKEKFVSWMRNHLSSLRQNSIELPWESLLDPSKIIGAGFSFGKKGDHWSEKSNEYQKRFGLYLEPIYAAKSVSVIEEMMKNKELDGRNLYIYQGGILQSGISSIL</sequence>
<dbReference type="OrthoDB" id="346024at2"/>
<accession>A0A4R9K9K5</accession>
<dbReference type="InterPro" id="IPR027278">
    <property type="entry name" value="ACCD_DCysDesulf"/>
</dbReference>
<evidence type="ECO:0000313" key="4">
    <source>
        <dbReference type="EMBL" id="TGL62372.1"/>
    </source>
</evidence>
<dbReference type="Proteomes" id="UP000297762">
    <property type="component" value="Unassembled WGS sequence"/>
</dbReference>
<evidence type="ECO:0000313" key="5">
    <source>
        <dbReference type="Proteomes" id="UP000297762"/>
    </source>
</evidence>
<reference evidence="4" key="1">
    <citation type="journal article" date="2019" name="PLoS Negl. Trop. Dis.">
        <title>Revisiting the worldwide diversity of Leptospira species in the environment.</title>
        <authorList>
            <person name="Vincent A.T."/>
            <person name="Schiettekatte O."/>
            <person name="Bourhy P."/>
            <person name="Veyrier F.J."/>
            <person name="Picardeau M."/>
        </authorList>
    </citation>
    <scope>NUCLEOTIDE SEQUENCE [LARGE SCALE GENOMIC DNA]</scope>
    <source>
        <strain evidence="4">201702455</strain>
    </source>
</reference>
<dbReference type="PANTHER" id="PTHR43780:SF2">
    <property type="entry name" value="1-AMINOCYCLOPROPANE-1-CARBOXYLATE DEAMINASE-RELATED"/>
    <property type="match status" value="1"/>
</dbReference>
<keyword evidence="5" id="KW-1185">Reference proteome</keyword>
<dbReference type="PANTHER" id="PTHR43780">
    <property type="entry name" value="1-AMINOCYCLOPROPANE-1-CARBOXYLATE DEAMINASE-RELATED"/>
    <property type="match status" value="1"/>
</dbReference>
<keyword evidence="3" id="KW-0663">Pyridoxal phosphate</keyword>
<dbReference type="SUPFAM" id="SSF53686">
    <property type="entry name" value="Tryptophan synthase beta subunit-like PLP-dependent enzymes"/>
    <property type="match status" value="1"/>
</dbReference>
<organism evidence="4 5">
    <name type="scientific">Leptospira sarikeiensis</name>
    <dbReference type="NCBI Taxonomy" id="2484943"/>
    <lineage>
        <taxon>Bacteria</taxon>
        <taxon>Pseudomonadati</taxon>
        <taxon>Spirochaetota</taxon>
        <taxon>Spirochaetia</taxon>
        <taxon>Leptospirales</taxon>
        <taxon>Leptospiraceae</taxon>
        <taxon>Leptospira</taxon>
    </lineage>
</organism>
<evidence type="ECO:0000256" key="3">
    <source>
        <dbReference type="ARBA" id="ARBA00022898"/>
    </source>
</evidence>
<gene>
    <name evidence="4" type="ORF">EHQ64_08585</name>
</gene>
<dbReference type="GO" id="GO:0019148">
    <property type="term" value="F:D-cysteine desulfhydrase activity"/>
    <property type="evidence" value="ECO:0007669"/>
    <property type="project" value="TreeGrafter"/>
</dbReference>
<comment type="similarity">
    <text evidence="2">Belongs to the ACC deaminase/D-cysteine desulfhydrase family.</text>
</comment>